<dbReference type="CDD" id="cd02947">
    <property type="entry name" value="TRX_family"/>
    <property type="match status" value="1"/>
</dbReference>
<dbReference type="PROSITE" id="PS00194">
    <property type="entry name" value="THIOREDOXIN_1"/>
    <property type="match status" value="1"/>
</dbReference>
<evidence type="ECO:0000259" key="5">
    <source>
        <dbReference type="PROSITE" id="PS51352"/>
    </source>
</evidence>
<dbReference type="Proteomes" id="UP000187941">
    <property type="component" value="Chromosome"/>
</dbReference>
<reference evidence="6 7" key="1">
    <citation type="submission" date="2016-01" db="EMBL/GenBank/DDBJ databases">
        <authorList>
            <person name="Oliw E.H."/>
        </authorList>
    </citation>
    <scope>NUCLEOTIDE SEQUENCE [LARGE SCALE GENOMIC DNA]</scope>
    <source>
        <strain evidence="6 7">DY10</strain>
    </source>
</reference>
<dbReference type="InterPro" id="IPR012336">
    <property type="entry name" value="Thioredoxin-like_fold"/>
</dbReference>
<keyword evidence="2" id="KW-0249">Electron transport</keyword>
<dbReference type="STRING" id="1178516.AWR27_05540"/>
<dbReference type="SUPFAM" id="SSF52833">
    <property type="entry name" value="Thioredoxin-like"/>
    <property type="match status" value="1"/>
</dbReference>
<dbReference type="Gene3D" id="3.40.30.10">
    <property type="entry name" value="Glutaredoxin"/>
    <property type="match status" value="1"/>
</dbReference>
<gene>
    <name evidence="6" type="ORF">AWR27_05540</name>
</gene>
<sequence length="486" mass="56071">MKALSVVTKNGQQLRIIKMKIDSKFLTYFFIWFNCIISAAKGGENTLIDSTTSVHFYKGSWRNLLVDAKRLNKPIFIDIYTTWCGPCKLMDKQVFNNRSVSTVLNRDFISFKLDAEKGEGIEFVKQFKVDAFPTSLYFSSNGKIIHRVEGYTNTENFLKETKKAYMLYKDSLGSSNLEKEFDAGRRDTYFLIKFLSSTGVNKKPNNNALDIYLKSIPQDQWSTEENLQLILSNMTSLKSTAFNFMLRQVPLLIKSDSKSLRDIGIAARMQQFHIVNQTLEKAISSKDETLLGDCINYELRIYKTMSNQRSVDSLQLSNEKRLYFYEKTKQFFKYKPLALTEANRLLSLKVDSIKLMDSRFYKQFLANISVVADSTKQTRAFKNRAEKMQHIESDIIAAKLNDLAKTFYEHVFESKDLSFALLLSKKSLQYNRTAKYLETASKILNKLGNKEEATVLLNEAISIEKEQGRDAKHFVELLNDLELSQK</sequence>
<dbReference type="PROSITE" id="PS51352">
    <property type="entry name" value="THIOREDOXIN_2"/>
    <property type="match status" value="1"/>
</dbReference>
<feature type="domain" description="Thioredoxin" evidence="5">
    <location>
        <begin position="40"/>
        <end position="166"/>
    </location>
</feature>
<dbReference type="InterPro" id="IPR036249">
    <property type="entry name" value="Thioredoxin-like_sf"/>
</dbReference>
<keyword evidence="1" id="KW-0813">Transport</keyword>
<protein>
    <recommendedName>
        <fullName evidence="5">Thioredoxin domain-containing protein</fullName>
    </recommendedName>
</protein>
<evidence type="ECO:0000313" key="6">
    <source>
        <dbReference type="EMBL" id="AQG78832.1"/>
    </source>
</evidence>
<dbReference type="InterPro" id="IPR013766">
    <property type="entry name" value="Thioredoxin_domain"/>
</dbReference>
<evidence type="ECO:0000256" key="3">
    <source>
        <dbReference type="ARBA" id="ARBA00023157"/>
    </source>
</evidence>
<evidence type="ECO:0000256" key="4">
    <source>
        <dbReference type="ARBA" id="ARBA00023284"/>
    </source>
</evidence>
<proteinExistence type="predicted"/>
<dbReference type="AlphaFoldDB" id="A0A1P9WTX8"/>
<keyword evidence="4" id="KW-0676">Redox-active center</keyword>
<evidence type="ECO:0000256" key="2">
    <source>
        <dbReference type="ARBA" id="ARBA00022982"/>
    </source>
</evidence>
<dbReference type="Pfam" id="PF13098">
    <property type="entry name" value="Thioredoxin_2"/>
    <property type="match status" value="1"/>
</dbReference>
<dbReference type="GO" id="GO:0005737">
    <property type="term" value="C:cytoplasm"/>
    <property type="evidence" value="ECO:0007669"/>
    <property type="project" value="TreeGrafter"/>
</dbReference>
<dbReference type="EMBL" id="CP014263">
    <property type="protein sequence ID" value="AQG78832.1"/>
    <property type="molecule type" value="Genomic_DNA"/>
</dbReference>
<dbReference type="InterPro" id="IPR017937">
    <property type="entry name" value="Thioredoxin_CS"/>
</dbReference>
<evidence type="ECO:0000256" key="1">
    <source>
        <dbReference type="ARBA" id="ARBA00022448"/>
    </source>
</evidence>
<dbReference type="PANTHER" id="PTHR45663:SF11">
    <property type="entry name" value="GEO12009P1"/>
    <property type="match status" value="1"/>
</dbReference>
<evidence type="ECO:0000313" key="7">
    <source>
        <dbReference type="Proteomes" id="UP000187941"/>
    </source>
</evidence>
<dbReference type="GO" id="GO:0015035">
    <property type="term" value="F:protein-disulfide reductase activity"/>
    <property type="evidence" value="ECO:0007669"/>
    <property type="project" value="TreeGrafter"/>
</dbReference>
<dbReference type="PANTHER" id="PTHR45663">
    <property type="entry name" value="GEO12009P1"/>
    <property type="match status" value="1"/>
</dbReference>
<name>A0A1P9WTX8_9BACT</name>
<dbReference type="OrthoDB" id="645813at2"/>
<keyword evidence="7" id="KW-1185">Reference proteome</keyword>
<dbReference type="KEGG" id="smon:AWR27_05540"/>
<dbReference type="RefSeq" id="WP_077130275.1">
    <property type="nucleotide sequence ID" value="NZ_CP014263.1"/>
</dbReference>
<accession>A0A1P9WTX8</accession>
<organism evidence="6 7">
    <name type="scientific">Spirosoma montaniterrae</name>
    <dbReference type="NCBI Taxonomy" id="1178516"/>
    <lineage>
        <taxon>Bacteria</taxon>
        <taxon>Pseudomonadati</taxon>
        <taxon>Bacteroidota</taxon>
        <taxon>Cytophagia</taxon>
        <taxon>Cytophagales</taxon>
        <taxon>Cytophagaceae</taxon>
        <taxon>Spirosoma</taxon>
    </lineage>
</organism>
<keyword evidence="3" id="KW-1015">Disulfide bond</keyword>